<name>A0ABN0WFY1_9ACTN</name>
<evidence type="ECO:0000256" key="1">
    <source>
        <dbReference type="SAM" id="MobiDB-lite"/>
    </source>
</evidence>
<gene>
    <name evidence="2" type="ORF">GCM10010319_10120</name>
</gene>
<organism evidence="2 3">
    <name type="scientific">Streptomyces blastmyceticus</name>
    <dbReference type="NCBI Taxonomy" id="68180"/>
    <lineage>
        <taxon>Bacteria</taxon>
        <taxon>Bacillati</taxon>
        <taxon>Actinomycetota</taxon>
        <taxon>Actinomycetes</taxon>
        <taxon>Kitasatosporales</taxon>
        <taxon>Streptomycetaceae</taxon>
        <taxon>Streptomyces</taxon>
    </lineage>
</organism>
<accession>A0ABN0WFY1</accession>
<feature type="compositionally biased region" description="Basic and acidic residues" evidence="1">
    <location>
        <begin position="12"/>
        <end position="21"/>
    </location>
</feature>
<dbReference type="Proteomes" id="UP001500063">
    <property type="component" value="Unassembled WGS sequence"/>
</dbReference>
<feature type="region of interest" description="Disordered" evidence="1">
    <location>
        <begin position="1"/>
        <end position="63"/>
    </location>
</feature>
<evidence type="ECO:0000313" key="3">
    <source>
        <dbReference type="Proteomes" id="UP001500063"/>
    </source>
</evidence>
<protein>
    <submittedName>
        <fullName evidence="2">Uncharacterized protein</fullName>
    </submittedName>
</protein>
<keyword evidence="3" id="KW-1185">Reference proteome</keyword>
<comment type="caution">
    <text evidence="2">The sequence shown here is derived from an EMBL/GenBank/DDBJ whole genome shotgun (WGS) entry which is preliminary data.</text>
</comment>
<proteinExistence type="predicted"/>
<evidence type="ECO:0000313" key="2">
    <source>
        <dbReference type="EMBL" id="GAA0336072.1"/>
    </source>
</evidence>
<reference evidence="2 3" key="1">
    <citation type="journal article" date="2019" name="Int. J. Syst. Evol. Microbiol.">
        <title>The Global Catalogue of Microorganisms (GCM) 10K type strain sequencing project: providing services to taxonomists for standard genome sequencing and annotation.</title>
        <authorList>
            <consortium name="The Broad Institute Genomics Platform"/>
            <consortium name="The Broad Institute Genome Sequencing Center for Infectious Disease"/>
            <person name="Wu L."/>
            <person name="Ma J."/>
        </authorList>
    </citation>
    <scope>NUCLEOTIDE SEQUENCE [LARGE SCALE GENOMIC DNA]</scope>
    <source>
        <strain evidence="2 3">JCM 4565</strain>
    </source>
</reference>
<dbReference type="RefSeq" id="WP_301892868.1">
    <property type="nucleotide sequence ID" value="NZ_BAAABW010000004.1"/>
</dbReference>
<dbReference type="EMBL" id="BAAABW010000004">
    <property type="protein sequence ID" value="GAA0336072.1"/>
    <property type="molecule type" value="Genomic_DNA"/>
</dbReference>
<sequence>MSVASPEGVETFETRTPDADGWRGIPFRHPADMQASDGGRHDGGSMPPEAPRDPQPQGGDGGK</sequence>